<feature type="region of interest" description="Disordered" evidence="1">
    <location>
        <begin position="1"/>
        <end position="91"/>
    </location>
</feature>
<reference evidence="2 3" key="1">
    <citation type="submission" date="2023-01" db="EMBL/GenBank/DDBJ databases">
        <title>Analysis of 21 Apiospora genomes using comparative genomics revels a genus with tremendous synthesis potential of carbohydrate active enzymes and secondary metabolites.</title>
        <authorList>
            <person name="Sorensen T."/>
        </authorList>
    </citation>
    <scope>NUCLEOTIDE SEQUENCE [LARGE SCALE GENOMIC DNA]</scope>
    <source>
        <strain evidence="2 3">CBS 20057</strain>
    </source>
</reference>
<dbReference type="Proteomes" id="UP001396898">
    <property type="component" value="Unassembled WGS sequence"/>
</dbReference>
<accession>A0ABR1SHG6</accession>
<evidence type="ECO:0000256" key="1">
    <source>
        <dbReference type="SAM" id="MobiDB-lite"/>
    </source>
</evidence>
<sequence>MPQFDPDKRKEDDVLPTSSVDSPDEYHTPPTSKESTKASSSSTVTGLPRTWTESPETKRRTVHEVPVRISWLPPFNQTPGPKTRSTGSRMPIIRANGPPNDVLFQCPEDKTLYYPTVWYRLSAQKDFLACSRCYVSHIKKSPLAHAFERFTPPAGAPSRCRFWVPRVVSALWPRAIRDQSVDNLIEFANRRKAIPDCPEVSGLEETREDRPWATYDEEEPGKVECCEACYEDRVAGTAFADKFEEVAPEPADDDNENKKCVLSIRYIQRALDAFARSDDWTGFVAAVRQRLRASECKGRMVTTFTTDRFTQVGQDEELWICEACFLDLVAMTDFQVHFSQAQDHTLPIAARAQFRCALSAGSVMVALEAALTRNDYGMFGNAIKAITSSKFCSPSGIRGGPWYTLQGGCDNFQICQACYCGIIAPCQMGPFFDLANSQANSDSMVRLCDLNPAAPRFLSYVEKLAQVVDVGDFSVFSKYVRRVAGAKPCPRGSQSNQGIWCCIDGCTVCLDCFETVAANTVFAHRFTMQRLIEPPPVVCSLSSSRMRLKWADACRNGAIEDFPSFAKVRQDIYKQATSTIERIKQVRGSRFGQALAELLFEYRAAAEKGNTLTSREDRLLKGKSRPNSCLVASPQCATLEKLVQETLKGTKRREEQLLIEQLENAWKEID</sequence>
<dbReference type="EMBL" id="JAQQWI010000006">
    <property type="protein sequence ID" value="KAK8033758.1"/>
    <property type="molecule type" value="Genomic_DNA"/>
</dbReference>
<feature type="compositionally biased region" description="Basic and acidic residues" evidence="1">
    <location>
        <begin position="1"/>
        <end position="13"/>
    </location>
</feature>
<feature type="compositionally biased region" description="Low complexity" evidence="1">
    <location>
        <begin position="28"/>
        <end position="45"/>
    </location>
</feature>
<evidence type="ECO:0000313" key="3">
    <source>
        <dbReference type="Proteomes" id="UP001396898"/>
    </source>
</evidence>
<comment type="caution">
    <text evidence="2">The sequence shown here is derived from an EMBL/GenBank/DDBJ whole genome shotgun (WGS) entry which is preliminary data.</text>
</comment>
<evidence type="ECO:0000313" key="2">
    <source>
        <dbReference type="EMBL" id="KAK8033758.1"/>
    </source>
</evidence>
<feature type="compositionally biased region" description="Basic and acidic residues" evidence="1">
    <location>
        <begin position="55"/>
        <end position="66"/>
    </location>
</feature>
<organism evidence="2 3">
    <name type="scientific">Apiospora marii</name>
    <dbReference type="NCBI Taxonomy" id="335849"/>
    <lineage>
        <taxon>Eukaryota</taxon>
        <taxon>Fungi</taxon>
        <taxon>Dikarya</taxon>
        <taxon>Ascomycota</taxon>
        <taxon>Pezizomycotina</taxon>
        <taxon>Sordariomycetes</taxon>
        <taxon>Xylariomycetidae</taxon>
        <taxon>Amphisphaeriales</taxon>
        <taxon>Apiosporaceae</taxon>
        <taxon>Apiospora</taxon>
    </lineage>
</organism>
<protein>
    <submittedName>
        <fullName evidence="2">Uncharacterized protein</fullName>
    </submittedName>
</protein>
<proteinExistence type="predicted"/>
<name>A0ABR1SHG6_9PEZI</name>
<feature type="compositionally biased region" description="Polar residues" evidence="1">
    <location>
        <begin position="75"/>
        <end position="88"/>
    </location>
</feature>
<keyword evidence="3" id="KW-1185">Reference proteome</keyword>
<gene>
    <name evidence="2" type="ORF">PG991_003156</name>
</gene>